<dbReference type="AlphaFoldDB" id="A0A4Y8UM75"/>
<dbReference type="EMBL" id="SPIA01000001">
    <property type="protein sequence ID" value="TFH68729.1"/>
    <property type="molecule type" value="Genomic_DNA"/>
</dbReference>
<dbReference type="Proteomes" id="UP000298133">
    <property type="component" value="Unassembled WGS sequence"/>
</dbReference>
<comment type="caution">
    <text evidence="1">The sequence shown here is derived from an EMBL/GenBank/DDBJ whole genome shotgun (WGS) entry which is preliminary data.</text>
</comment>
<gene>
    <name evidence="1" type="ORF">E3W66_01875</name>
</gene>
<evidence type="ECO:0000313" key="1">
    <source>
        <dbReference type="EMBL" id="TFH68729.1"/>
    </source>
</evidence>
<name>A0A4Y8UM75_9GAMM</name>
<dbReference type="Pfam" id="PF04134">
    <property type="entry name" value="DCC1-like"/>
    <property type="match status" value="1"/>
</dbReference>
<dbReference type="OrthoDB" id="5294764at2"/>
<dbReference type="InterPro" id="IPR044691">
    <property type="entry name" value="DCC1_Trx"/>
</dbReference>
<keyword evidence="2" id="KW-1185">Reference proteome</keyword>
<dbReference type="PANTHER" id="PTHR34290">
    <property type="entry name" value="SI:CH73-390P7.2"/>
    <property type="match status" value="1"/>
</dbReference>
<sequence length="128" mass="14497">MITVYYDGLCGLCSKEINHYRSIAPANRFDWADIASDASRCAELGVSQARALEVIHVRDDSGAIHTGVAAFVVMWRVLPRWGWLATVASLPLLRSLAEQLYRLFARWRFQRLGHCQLAAQRERNEHGA</sequence>
<dbReference type="GO" id="GO:0015035">
    <property type="term" value="F:protein-disulfide reductase activity"/>
    <property type="evidence" value="ECO:0007669"/>
    <property type="project" value="InterPro"/>
</dbReference>
<dbReference type="InterPro" id="IPR007263">
    <property type="entry name" value="DCC1-like"/>
</dbReference>
<proteinExistence type="predicted"/>
<dbReference type="PANTHER" id="PTHR34290:SF2">
    <property type="entry name" value="OS04G0668800 PROTEIN"/>
    <property type="match status" value="1"/>
</dbReference>
<reference evidence="1 2" key="1">
    <citation type="submission" date="2019-03" db="EMBL/GenBank/DDBJ databases">
        <title>Draft genome of Gammaproteobacteria bacterium LSUCC0057, a member of the SAR92 clade.</title>
        <authorList>
            <person name="Lanclos V.C."/>
            <person name="Doiron C."/>
            <person name="Henson M.W."/>
            <person name="Thrash J.C."/>
        </authorList>
    </citation>
    <scope>NUCLEOTIDE SEQUENCE [LARGE SCALE GENOMIC DNA]</scope>
    <source>
        <strain evidence="1 2">LSUCC0057</strain>
    </source>
</reference>
<accession>A0A4Y8UM75</accession>
<protein>
    <submittedName>
        <fullName evidence="1">DUF393 domain-containing protein</fullName>
    </submittedName>
</protein>
<organism evidence="1 2">
    <name type="scientific">Gammaproteobacteria bacterium LSUCC0057</name>
    <dbReference type="NCBI Taxonomy" id="2559237"/>
    <lineage>
        <taxon>Bacteria</taxon>
        <taxon>Pseudomonadati</taxon>
        <taxon>Pseudomonadota</taxon>
        <taxon>Gammaproteobacteria</taxon>
        <taxon>Cellvibrionales</taxon>
        <taxon>Porticoccaceae</taxon>
        <taxon>SAR92 clade</taxon>
    </lineage>
</organism>
<evidence type="ECO:0000313" key="2">
    <source>
        <dbReference type="Proteomes" id="UP000298133"/>
    </source>
</evidence>